<feature type="region of interest" description="Disordered" evidence="1">
    <location>
        <begin position="173"/>
        <end position="197"/>
    </location>
</feature>
<feature type="compositionally biased region" description="Polar residues" evidence="1">
    <location>
        <begin position="77"/>
        <end position="96"/>
    </location>
</feature>
<sequence>MHTNIDIASKRRSCTIVHVDSPPNTPGYLGVAVESANTVSGAESETESETESENDNDITNEPNAYGGDNENDKASPINKNLEYQDTSSPWSIQNQLGLPSSQLPDLGYWHAACTTNYMGKEPEPKRKDIAIQTDGLVEVKSVEREVVRAQYGSLNIEMTGGTINKPVFNVVTNGHGKRKSTKEDKTIAKKTKKAKLN</sequence>
<dbReference type="EMBL" id="KN818753">
    <property type="protein sequence ID" value="KIL54428.1"/>
    <property type="molecule type" value="Genomic_DNA"/>
</dbReference>
<feature type="region of interest" description="Disordered" evidence="1">
    <location>
        <begin position="17"/>
        <end position="96"/>
    </location>
</feature>
<accession>A0A0C2WEF9</accession>
<reference evidence="2 3" key="1">
    <citation type="submission" date="2014-04" db="EMBL/GenBank/DDBJ databases">
        <title>Evolutionary Origins and Diversification of the Mycorrhizal Mutualists.</title>
        <authorList>
            <consortium name="DOE Joint Genome Institute"/>
            <consortium name="Mycorrhizal Genomics Consortium"/>
            <person name="Kohler A."/>
            <person name="Kuo A."/>
            <person name="Nagy L.G."/>
            <person name="Floudas D."/>
            <person name="Copeland A."/>
            <person name="Barry K.W."/>
            <person name="Cichocki N."/>
            <person name="Veneault-Fourrey C."/>
            <person name="LaButti K."/>
            <person name="Lindquist E.A."/>
            <person name="Lipzen A."/>
            <person name="Lundell T."/>
            <person name="Morin E."/>
            <person name="Murat C."/>
            <person name="Riley R."/>
            <person name="Ohm R."/>
            <person name="Sun H."/>
            <person name="Tunlid A."/>
            <person name="Henrissat B."/>
            <person name="Grigoriev I.V."/>
            <person name="Hibbett D.S."/>
            <person name="Martin F."/>
        </authorList>
    </citation>
    <scope>NUCLEOTIDE SEQUENCE [LARGE SCALE GENOMIC DNA]</scope>
    <source>
        <strain evidence="2 3">Koide BX008</strain>
    </source>
</reference>
<evidence type="ECO:0000256" key="1">
    <source>
        <dbReference type="SAM" id="MobiDB-lite"/>
    </source>
</evidence>
<name>A0A0C2WEF9_AMAMK</name>
<dbReference type="HOGENOM" id="CLU_1440704_0_0_1"/>
<feature type="compositionally biased region" description="Basic residues" evidence="1">
    <location>
        <begin position="188"/>
        <end position="197"/>
    </location>
</feature>
<dbReference type="Proteomes" id="UP000054549">
    <property type="component" value="Unassembled WGS sequence"/>
</dbReference>
<protein>
    <submittedName>
        <fullName evidence="2">Uncharacterized protein</fullName>
    </submittedName>
</protein>
<proteinExistence type="predicted"/>
<dbReference type="AlphaFoldDB" id="A0A0C2WEF9"/>
<feature type="compositionally biased region" description="Acidic residues" evidence="1">
    <location>
        <begin position="44"/>
        <end position="58"/>
    </location>
</feature>
<keyword evidence="3" id="KW-1185">Reference proteome</keyword>
<gene>
    <name evidence="2" type="ORF">M378DRAFT_18893</name>
</gene>
<evidence type="ECO:0000313" key="2">
    <source>
        <dbReference type="EMBL" id="KIL54428.1"/>
    </source>
</evidence>
<dbReference type="InParanoid" id="A0A0C2WEF9"/>
<evidence type="ECO:0000313" key="3">
    <source>
        <dbReference type="Proteomes" id="UP000054549"/>
    </source>
</evidence>
<organism evidence="2 3">
    <name type="scientific">Amanita muscaria (strain Koide BX008)</name>
    <dbReference type="NCBI Taxonomy" id="946122"/>
    <lineage>
        <taxon>Eukaryota</taxon>
        <taxon>Fungi</taxon>
        <taxon>Dikarya</taxon>
        <taxon>Basidiomycota</taxon>
        <taxon>Agaricomycotina</taxon>
        <taxon>Agaricomycetes</taxon>
        <taxon>Agaricomycetidae</taxon>
        <taxon>Agaricales</taxon>
        <taxon>Pluteineae</taxon>
        <taxon>Amanitaceae</taxon>
        <taxon>Amanita</taxon>
    </lineage>
</organism>